<name>G7Y759_CLOSI</name>
<dbReference type="Proteomes" id="UP000008909">
    <property type="component" value="Unassembled WGS sequence"/>
</dbReference>
<evidence type="ECO:0000313" key="2">
    <source>
        <dbReference type="EMBL" id="GAA48794.1"/>
    </source>
</evidence>
<reference evidence="2" key="1">
    <citation type="journal article" date="2011" name="Genome Biol.">
        <title>The draft genome of the carcinogenic human liver fluke Clonorchis sinensis.</title>
        <authorList>
            <person name="Wang X."/>
            <person name="Chen W."/>
            <person name="Huang Y."/>
            <person name="Sun J."/>
            <person name="Men J."/>
            <person name="Liu H."/>
            <person name="Luo F."/>
            <person name="Guo L."/>
            <person name="Lv X."/>
            <person name="Deng C."/>
            <person name="Zhou C."/>
            <person name="Fan Y."/>
            <person name="Li X."/>
            <person name="Huang L."/>
            <person name="Hu Y."/>
            <person name="Liang C."/>
            <person name="Hu X."/>
            <person name="Xu J."/>
            <person name="Yu X."/>
        </authorList>
    </citation>
    <scope>NUCLEOTIDE SEQUENCE [LARGE SCALE GENOMIC DNA]</scope>
    <source>
        <strain evidence="2">Henan</strain>
    </source>
</reference>
<keyword evidence="3" id="KW-1185">Reference proteome</keyword>
<dbReference type="EMBL" id="DF142910">
    <property type="protein sequence ID" value="GAA48794.1"/>
    <property type="molecule type" value="Genomic_DNA"/>
</dbReference>
<protein>
    <submittedName>
        <fullName evidence="2">Uncharacterized protein</fullName>
    </submittedName>
</protein>
<evidence type="ECO:0000256" key="1">
    <source>
        <dbReference type="SAM" id="MobiDB-lite"/>
    </source>
</evidence>
<feature type="region of interest" description="Disordered" evidence="1">
    <location>
        <begin position="126"/>
        <end position="147"/>
    </location>
</feature>
<dbReference type="AlphaFoldDB" id="G7Y759"/>
<organism evidence="2 3">
    <name type="scientific">Clonorchis sinensis</name>
    <name type="common">Chinese liver fluke</name>
    <dbReference type="NCBI Taxonomy" id="79923"/>
    <lineage>
        <taxon>Eukaryota</taxon>
        <taxon>Metazoa</taxon>
        <taxon>Spiralia</taxon>
        <taxon>Lophotrochozoa</taxon>
        <taxon>Platyhelminthes</taxon>
        <taxon>Trematoda</taxon>
        <taxon>Digenea</taxon>
        <taxon>Opisthorchiida</taxon>
        <taxon>Opisthorchiata</taxon>
        <taxon>Opisthorchiidae</taxon>
        <taxon>Clonorchis</taxon>
    </lineage>
</organism>
<proteinExistence type="predicted"/>
<reference key="2">
    <citation type="submission" date="2011-10" db="EMBL/GenBank/DDBJ databases">
        <title>The genome and transcriptome sequence of Clonorchis sinensis provide insights into the carcinogenic liver fluke.</title>
        <authorList>
            <person name="Wang X."/>
            <person name="Huang Y."/>
            <person name="Chen W."/>
            <person name="Liu H."/>
            <person name="Guo L."/>
            <person name="Chen Y."/>
            <person name="Luo F."/>
            <person name="Zhou W."/>
            <person name="Sun J."/>
            <person name="Mao Q."/>
            <person name="Liang P."/>
            <person name="Zhou C."/>
            <person name="Tian Y."/>
            <person name="Men J."/>
            <person name="Lv X."/>
            <person name="Huang L."/>
            <person name="Zhou J."/>
            <person name="Hu Y."/>
            <person name="Li R."/>
            <person name="Zhang F."/>
            <person name="Lei H."/>
            <person name="Li X."/>
            <person name="Hu X."/>
            <person name="Liang C."/>
            <person name="Xu J."/>
            <person name="Wu Z."/>
            <person name="Yu X."/>
        </authorList>
    </citation>
    <scope>NUCLEOTIDE SEQUENCE</scope>
    <source>
        <strain>Henan</strain>
    </source>
</reference>
<evidence type="ECO:0000313" key="3">
    <source>
        <dbReference type="Proteomes" id="UP000008909"/>
    </source>
</evidence>
<accession>G7Y759</accession>
<gene>
    <name evidence="2" type="ORF">CLF_102044</name>
</gene>
<sequence>MYYVCPTIVYESSCSPLLFAGAKSAENRLRTVNEKWKRLLTSGFRAVLDEVKPDVVQRLRSVRELEKNLYLLFTLMGAYPTPETLKRTPRQNNAPTYTKLQAVLEPSAILRMSTDQMRMGFHSMEELTEKEDSNSKSGSQDMNKQQKESAEHRIALFDWSIVDSTDPNFDRLSSTLGCRYVRKPIDKSRPTYTCNGNSVRMLSQLIIFKFPSAFDYGDRIDRPQDQHRIALFDWSIVDSTDPNFDRLSSTLGCRYVRKPIDKSRPTYTCNGNSVRMLSQLIIFKFPSAFDYGDRIDRPQDRVHLSRRDWTLSWYGCHGSTRTTMNCTYPNKVMPRRPSRGAISRVALLATYSRADKRCKVSNTRVQKTSEENLVDKEYADDIVLVFEWEKA</sequence>